<feature type="transmembrane region" description="Helical" evidence="10">
    <location>
        <begin position="248"/>
        <end position="266"/>
    </location>
</feature>
<gene>
    <name evidence="11" type="primary">yeeE</name>
    <name evidence="11" type="ORF">NCTC11923_01757</name>
</gene>
<proteinExistence type="inferred from homology"/>
<keyword evidence="5 10" id="KW-0812">Transmembrane</keyword>
<evidence type="ECO:0000256" key="10">
    <source>
        <dbReference type="SAM" id="Phobius"/>
    </source>
</evidence>
<dbReference type="Proteomes" id="UP000276899">
    <property type="component" value="Chromosome"/>
</dbReference>
<keyword evidence="6 10" id="KW-1133">Transmembrane helix</keyword>
<feature type="region of interest" description="Disordered" evidence="9">
    <location>
        <begin position="349"/>
        <end position="371"/>
    </location>
</feature>
<protein>
    <submittedName>
        <fullName evidence="11">Putative inner membrane protein</fullName>
    </submittedName>
</protein>
<evidence type="ECO:0000256" key="9">
    <source>
        <dbReference type="SAM" id="MobiDB-lite"/>
    </source>
</evidence>
<keyword evidence="3" id="KW-1003">Cell membrane</keyword>
<keyword evidence="7 10" id="KW-0472">Membrane</keyword>
<evidence type="ECO:0000256" key="7">
    <source>
        <dbReference type="ARBA" id="ARBA00023136"/>
    </source>
</evidence>
<feature type="compositionally biased region" description="Low complexity" evidence="9">
    <location>
        <begin position="351"/>
        <end position="361"/>
    </location>
</feature>
<accession>A0A3S4WKV4</accession>
<evidence type="ECO:0000256" key="4">
    <source>
        <dbReference type="ARBA" id="ARBA00022519"/>
    </source>
</evidence>
<dbReference type="Pfam" id="PF04143">
    <property type="entry name" value="Sulf_transp"/>
    <property type="match status" value="1"/>
</dbReference>
<dbReference type="InterPro" id="IPR007272">
    <property type="entry name" value="Sulf_transp_TsuA/YedE"/>
</dbReference>
<dbReference type="AlphaFoldDB" id="A0A3S4WKV4"/>
<keyword evidence="4" id="KW-0997">Cell inner membrane</keyword>
<feature type="transmembrane region" description="Helical" evidence="10">
    <location>
        <begin position="38"/>
        <end position="63"/>
    </location>
</feature>
<name>A0A3S4WKV4_9ACTO</name>
<evidence type="ECO:0000313" key="11">
    <source>
        <dbReference type="EMBL" id="VEG75104.1"/>
    </source>
</evidence>
<feature type="transmembrane region" description="Helical" evidence="10">
    <location>
        <begin position="198"/>
        <end position="217"/>
    </location>
</feature>
<dbReference type="PANTHER" id="PTHR30574:SF1">
    <property type="entry name" value="SULPHUR TRANSPORT DOMAIN-CONTAINING PROTEIN"/>
    <property type="match status" value="1"/>
</dbReference>
<evidence type="ECO:0000256" key="2">
    <source>
        <dbReference type="ARBA" id="ARBA00022448"/>
    </source>
</evidence>
<evidence type="ECO:0000256" key="3">
    <source>
        <dbReference type="ARBA" id="ARBA00022475"/>
    </source>
</evidence>
<dbReference type="RefSeq" id="WP_051281373.1">
    <property type="nucleotide sequence ID" value="NZ_CBCRWE010000006.1"/>
</dbReference>
<feature type="transmembrane region" description="Helical" evidence="10">
    <location>
        <begin position="319"/>
        <end position="338"/>
    </location>
</feature>
<feature type="transmembrane region" description="Helical" evidence="10">
    <location>
        <begin position="286"/>
        <end position="307"/>
    </location>
</feature>
<feature type="transmembrane region" description="Helical" evidence="10">
    <location>
        <begin position="145"/>
        <end position="166"/>
    </location>
</feature>
<dbReference type="EMBL" id="LR134363">
    <property type="protein sequence ID" value="VEG75104.1"/>
    <property type="molecule type" value="Genomic_DNA"/>
</dbReference>
<sequence>MIITGLAVGAALGFILQRGRFCITGAFRDLWVSRSGRWFTAFLVAVAVQAIGVAALTGAGAISPEIPQFSVVATVVGSFIFGVGIVLAGGCATGTYYRAGEGLVGSWFALVAYVLSAAAARGGILAPVTDWVKGAWTTGLTTIPASIGIPEWAGVIILAGATALLVHRHVVASRARSAPVQLPAQRRGLAHLLLERQWNPLVTGALVGAIAIIAWPASWATGREDGLGITAPSANLVGGIVTGDASRFDWGVLLILGIVLGSYIAAKASGEFRVRVPSAQVIQRSIGGGLLMGVGAAWAGGCSIGNALVQTSLLSWQGWVALVFQILGVGAAAWVLLIRPRQRRAAERAAARQAASAETAPDSAEPVTAGA</sequence>
<comment type="similarity">
    <text evidence="8">Belongs to the TsuA/YedE (TC 9.B.102) family.</text>
</comment>
<evidence type="ECO:0000313" key="12">
    <source>
        <dbReference type="Proteomes" id="UP000276899"/>
    </source>
</evidence>
<organism evidence="11 12">
    <name type="scientific">Actinomyces slackii</name>
    <dbReference type="NCBI Taxonomy" id="52774"/>
    <lineage>
        <taxon>Bacteria</taxon>
        <taxon>Bacillati</taxon>
        <taxon>Actinomycetota</taxon>
        <taxon>Actinomycetes</taxon>
        <taxon>Actinomycetales</taxon>
        <taxon>Actinomycetaceae</taxon>
        <taxon>Actinomyces</taxon>
    </lineage>
</organism>
<comment type="subcellular location">
    <subcellularLocation>
        <location evidence="1">Cell inner membrane</location>
        <topology evidence="1">Multi-pass membrane protein</topology>
    </subcellularLocation>
</comment>
<reference evidence="11 12" key="1">
    <citation type="submission" date="2018-12" db="EMBL/GenBank/DDBJ databases">
        <authorList>
            <consortium name="Pathogen Informatics"/>
        </authorList>
    </citation>
    <scope>NUCLEOTIDE SEQUENCE [LARGE SCALE GENOMIC DNA]</scope>
    <source>
        <strain evidence="11 12">NCTC11923</strain>
    </source>
</reference>
<dbReference type="PANTHER" id="PTHR30574">
    <property type="entry name" value="INNER MEMBRANE PROTEIN YEDE"/>
    <property type="match status" value="1"/>
</dbReference>
<evidence type="ECO:0000256" key="6">
    <source>
        <dbReference type="ARBA" id="ARBA00022989"/>
    </source>
</evidence>
<evidence type="ECO:0000256" key="1">
    <source>
        <dbReference type="ARBA" id="ARBA00004429"/>
    </source>
</evidence>
<evidence type="ECO:0000256" key="8">
    <source>
        <dbReference type="ARBA" id="ARBA00035655"/>
    </source>
</evidence>
<keyword evidence="2" id="KW-0813">Transport</keyword>
<dbReference type="GO" id="GO:0005886">
    <property type="term" value="C:plasma membrane"/>
    <property type="evidence" value="ECO:0007669"/>
    <property type="project" value="UniProtKB-SubCell"/>
</dbReference>
<dbReference type="STRING" id="1278298.GCA_000428685_00766"/>
<keyword evidence="12" id="KW-1185">Reference proteome</keyword>
<dbReference type="KEGG" id="asla:NCTC11923_01757"/>
<feature type="transmembrane region" description="Helical" evidence="10">
    <location>
        <begin position="69"/>
        <end position="92"/>
    </location>
</feature>
<feature type="transmembrane region" description="Helical" evidence="10">
    <location>
        <begin position="104"/>
        <end position="125"/>
    </location>
</feature>
<evidence type="ECO:0000256" key="5">
    <source>
        <dbReference type="ARBA" id="ARBA00022692"/>
    </source>
</evidence>